<evidence type="ECO:0000313" key="12">
    <source>
        <dbReference type="Proteomes" id="UP000610960"/>
    </source>
</evidence>
<reference evidence="11" key="1">
    <citation type="journal article" date="2014" name="Int. J. Syst. Evol. Microbiol.">
        <title>Complete genome sequence of Corynebacterium casei LMG S-19264T (=DSM 44701T), isolated from a smear-ripened cheese.</title>
        <authorList>
            <consortium name="US DOE Joint Genome Institute (JGI-PGF)"/>
            <person name="Walter F."/>
            <person name="Albersmeier A."/>
            <person name="Kalinowski J."/>
            <person name="Ruckert C."/>
        </authorList>
    </citation>
    <scope>NUCLEOTIDE SEQUENCE</scope>
    <source>
        <strain evidence="11">JCM 10088</strain>
    </source>
</reference>
<protein>
    <submittedName>
        <fullName evidence="11">Molybdenum ABC transporter permease</fullName>
    </submittedName>
</protein>
<sequence>MRDVSFKTLIILGLALVAFYLFPIFVLVKVASLSVFHALREPSFLQAIEVTIIMATAASIISVAFGIPLGYFMARYDFRGKYVLDALLDVPIMIPHIVVGIMIVLAFASSYGMGPLLSRLGVSFIDTLWGAVAAVTYLSSTYTVRTIETAIRMINPDMELTARTLGATRSYVLMHLIIPYIRRSIANGAMLSWSRSVSEAGALFIVAYYVFLGRSTIVPASIYIYESYIGIGLTNAAMYSAALILVIFAIFIIYKAVIGISDVHSHK</sequence>
<evidence type="ECO:0000256" key="3">
    <source>
        <dbReference type="ARBA" id="ARBA00022448"/>
    </source>
</evidence>
<feature type="transmembrane region" description="Helical" evidence="9">
    <location>
        <begin position="86"/>
        <end position="108"/>
    </location>
</feature>
<feature type="transmembrane region" description="Helical" evidence="9">
    <location>
        <begin position="237"/>
        <end position="257"/>
    </location>
</feature>
<comment type="caution">
    <text evidence="11">The sequence shown here is derived from an EMBL/GenBank/DDBJ whole genome shotgun (WGS) entry which is preliminary data.</text>
</comment>
<dbReference type="PROSITE" id="PS50928">
    <property type="entry name" value="ABC_TM1"/>
    <property type="match status" value="1"/>
</dbReference>
<evidence type="ECO:0000256" key="9">
    <source>
        <dbReference type="RuleBase" id="RU363032"/>
    </source>
</evidence>
<dbReference type="AlphaFoldDB" id="A0A830GV20"/>
<keyword evidence="6 9" id="KW-0812">Transmembrane</keyword>
<keyword evidence="5" id="KW-0500">Molybdenum</keyword>
<dbReference type="InterPro" id="IPR000515">
    <property type="entry name" value="MetI-like"/>
</dbReference>
<evidence type="ECO:0000256" key="7">
    <source>
        <dbReference type="ARBA" id="ARBA00022989"/>
    </source>
</evidence>
<keyword evidence="12" id="KW-1185">Reference proteome</keyword>
<keyword evidence="7 9" id="KW-1133">Transmembrane helix</keyword>
<dbReference type="PANTHER" id="PTHR30183">
    <property type="entry name" value="MOLYBDENUM TRANSPORT SYSTEM PERMEASE PROTEIN MODB"/>
    <property type="match status" value="1"/>
</dbReference>
<dbReference type="Proteomes" id="UP000610960">
    <property type="component" value="Unassembled WGS sequence"/>
</dbReference>
<dbReference type="GO" id="GO:0005886">
    <property type="term" value="C:plasma membrane"/>
    <property type="evidence" value="ECO:0007669"/>
    <property type="project" value="UniProtKB-SubCell"/>
</dbReference>
<feature type="transmembrane region" description="Helical" evidence="9">
    <location>
        <begin position="201"/>
        <end position="225"/>
    </location>
</feature>
<name>A0A830GV20_9CREN</name>
<gene>
    <name evidence="11" type="ORF">GCM10007981_15720</name>
</gene>
<reference evidence="11" key="2">
    <citation type="submission" date="2020-09" db="EMBL/GenBank/DDBJ databases">
        <authorList>
            <person name="Sun Q."/>
            <person name="Ohkuma M."/>
        </authorList>
    </citation>
    <scope>NUCLEOTIDE SEQUENCE</scope>
    <source>
        <strain evidence="11">JCM 10088</strain>
    </source>
</reference>
<evidence type="ECO:0000256" key="2">
    <source>
        <dbReference type="ARBA" id="ARBA00009306"/>
    </source>
</evidence>
<proteinExistence type="inferred from homology"/>
<feature type="transmembrane region" description="Helical" evidence="9">
    <location>
        <begin position="120"/>
        <end position="139"/>
    </location>
</feature>
<feature type="transmembrane region" description="Helical" evidence="9">
    <location>
        <begin position="52"/>
        <end position="74"/>
    </location>
</feature>
<organism evidence="11 12">
    <name type="scientific">Thermocladium modestius</name>
    <dbReference type="NCBI Taxonomy" id="62609"/>
    <lineage>
        <taxon>Archaea</taxon>
        <taxon>Thermoproteota</taxon>
        <taxon>Thermoprotei</taxon>
        <taxon>Thermoproteales</taxon>
        <taxon>Thermoproteaceae</taxon>
        <taxon>Thermocladium</taxon>
    </lineage>
</organism>
<keyword evidence="4" id="KW-1003">Cell membrane</keyword>
<evidence type="ECO:0000256" key="5">
    <source>
        <dbReference type="ARBA" id="ARBA00022505"/>
    </source>
</evidence>
<accession>A0A830GV20</accession>
<dbReference type="Gene3D" id="1.10.3720.10">
    <property type="entry name" value="MetI-like"/>
    <property type="match status" value="1"/>
</dbReference>
<evidence type="ECO:0000313" key="11">
    <source>
        <dbReference type="EMBL" id="GGP21926.1"/>
    </source>
</evidence>
<evidence type="ECO:0000256" key="8">
    <source>
        <dbReference type="ARBA" id="ARBA00023136"/>
    </source>
</evidence>
<dbReference type="InterPro" id="IPR035906">
    <property type="entry name" value="MetI-like_sf"/>
</dbReference>
<comment type="similarity">
    <text evidence="2 9">Belongs to the binding-protein-dependent transport system permease family.</text>
</comment>
<feature type="transmembrane region" description="Helical" evidence="9">
    <location>
        <begin position="9"/>
        <end position="32"/>
    </location>
</feature>
<evidence type="ECO:0000259" key="10">
    <source>
        <dbReference type="PROSITE" id="PS50928"/>
    </source>
</evidence>
<dbReference type="Pfam" id="PF00528">
    <property type="entry name" value="BPD_transp_1"/>
    <property type="match status" value="1"/>
</dbReference>
<keyword evidence="8 9" id="KW-0472">Membrane</keyword>
<comment type="subcellular location">
    <subcellularLocation>
        <location evidence="1 9">Cell membrane</location>
        <topology evidence="1 9">Multi-pass membrane protein</topology>
    </subcellularLocation>
</comment>
<dbReference type="PANTHER" id="PTHR30183:SF3">
    <property type="entry name" value="MOLYBDENUM TRANSPORT SYSTEM PERMEASE PROTEIN MODB"/>
    <property type="match status" value="1"/>
</dbReference>
<keyword evidence="3 9" id="KW-0813">Transport</keyword>
<dbReference type="CDD" id="cd06261">
    <property type="entry name" value="TM_PBP2"/>
    <property type="match status" value="1"/>
</dbReference>
<dbReference type="GO" id="GO:0055085">
    <property type="term" value="P:transmembrane transport"/>
    <property type="evidence" value="ECO:0007669"/>
    <property type="project" value="InterPro"/>
</dbReference>
<dbReference type="OrthoDB" id="11163at2157"/>
<feature type="domain" description="ABC transmembrane type-1" evidence="10">
    <location>
        <begin position="48"/>
        <end position="256"/>
    </location>
</feature>
<dbReference type="EMBL" id="BMNL01000003">
    <property type="protein sequence ID" value="GGP21926.1"/>
    <property type="molecule type" value="Genomic_DNA"/>
</dbReference>
<evidence type="ECO:0000256" key="4">
    <source>
        <dbReference type="ARBA" id="ARBA00022475"/>
    </source>
</evidence>
<evidence type="ECO:0000256" key="6">
    <source>
        <dbReference type="ARBA" id="ARBA00022692"/>
    </source>
</evidence>
<evidence type="ECO:0000256" key="1">
    <source>
        <dbReference type="ARBA" id="ARBA00004651"/>
    </source>
</evidence>
<dbReference type="SUPFAM" id="SSF161098">
    <property type="entry name" value="MetI-like"/>
    <property type="match status" value="1"/>
</dbReference>